<feature type="domain" description="Prokaryotic-type class I peptide chain release factors" evidence="4">
    <location>
        <begin position="214"/>
        <end position="230"/>
    </location>
</feature>
<protein>
    <submittedName>
        <fullName evidence="5">PCRF domain-containing protein</fullName>
    </submittedName>
</protein>
<dbReference type="InterPro" id="IPR005139">
    <property type="entry name" value="PCRF"/>
</dbReference>
<dbReference type="Gene3D" id="3.30.160.20">
    <property type="match status" value="1"/>
</dbReference>
<organism evidence="5">
    <name type="scientific">Candidatus Shikimatogenerans sp. Tcar</name>
    <dbReference type="NCBI Taxonomy" id="3158565"/>
    <lineage>
        <taxon>Bacteria</taxon>
        <taxon>Pseudomonadati</taxon>
        <taxon>Bacteroidota</taxon>
        <taxon>Flavobacteriia</taxon>
        <taxon>Flavobacteriales</taxon>
        <taxon>Candidatus Shikimatogenerans</taxon>
    </lineage>
</organism>
<evidence type="ECO:0000256" key="1">
    <source>
        <dbReference type="ARBA" id="ARBA00010835"/>
    </source>
</evidence>
<gene>
    <name evidence="5" type="ORF">ABNO60_00780</name>
</gene>
<name>A0AAU7QS37_9FLAO</name>
<evidence type="ECO:0000259" key="4">
    <source>
        <dbReference type="PROSITE" id="PS00745"/>
    </source>
</evidence>
<dbReference type="Pfam" id="PF00472">
    <property type="entry name" value="RF-1"/>
    <property type="match status" value="1"/>
</dbReference>
<dbReference type="AlphaFoldDB" id="A0AAU7QS37"/>
<evidence type="ECO:0000256" key="3">
    <source>
        <dbReference type="ARBA" id="ARBA00022917"/>
    </source>
</evidence>
<dbReference type="PANTHER" id="PTHR43804">
    <property type="entry name" value="LD18447P"/>
    <property type="match status" value="1"/>
</dbReference>
<evidence type="ECO:0000313" key="5">
    <source>
        <dbReference type="EMBL" id="XBT18668.1"/>
    </source>
</evidence>
<comment type="similarity">
    <text evidence="1">Belongs to the prokaryotic/mitochondrial release factor family.</text>
</comment>
<proteinExistence type="inferred from homology"/>
<evidence type="ECO:0000256" key="2">
    <source>
        <dbReference type="ARBA" id="ARBA00022481"/>
    </source>
</evidence>
<keyword evidence="2" id="KW-0488">Methylation</keyword>
<keyword evidence="3" id="KW-0648">Protein biosynthesis</keyword>
<accession>A0AAU7QS37</accession>
<dbReference type="InterPro" id="IPR050057">
    <property type="entry name" value="Prokaryotic/Mito_RF"/>
</dbReference>
<dbReference type="GO" id="GO:0005737">
    <property type="term" value="C:cytoplasm"/>
    <property type="evidence" value="ECO:0007669"/>
    <property type="project" value="UniProtKB-ARBA"/>
</dbReference>
<dbReference type="SUPFAM" id="SSF75620">
    <property type="entry name" value="Release factor"/>
    <property type="match status" value="1"/>
</dbReference>
<dbReference type="PANTHER" id="PTHR43804:SF7">
    <property type="entry name" value="LD18447P"/>
    <property type="match status" value="1"/>
</dbReference>
<reference evidence="5" key="1">
    <citation type="submission" date="2024-06" db="EMBL/GenBank/DDBJ databases">
        <title>Diversity, functionality, and evolutionary history of bacterial symbionts in false click beetles (Coleoptera, Throscidae).</title>
        <authorList>
            <person name="Wierz J.C."/>
            <person name="Malm H."/>
            <person name="Kaltenpoth M."/>
            <person name="Engl T."/>
        </authorList>
    </citation>
    <scope>NUCLEOTIDE SEQUENCE</scope>
    <source>
        <strain evidence="5">Tcar</strain>
    </source>
</reference>
<dbReference type="EMBL" id="CP157896">
    <property type="protein sequence ID" value="XBT18668.1"/>
    <property type="molecule type" value="Genomic_DNA"/>
</dbReference>
<dbReference type="Pfam" id="PF03462">
    <property type="entry name" value="PCRF"/>
    <property type="match status" value="1"/>
</dbReference>
<sequence length="331" mass="39979">MLYVHIIKKKIKKYLKKKKYKKYNIFNKILYLIIKNIKIQNNIKKNNYFLKKNFKDIELYNLVLKEILYFKKKYLKNIKNINNLFKYNKKKNKKYKEIILEIRAGTGGNESCIFVKDLSKMYINFFKKKYIKYKILSINKNNINGYKEIIINIFNKKIYKILKFESGIHRVQRIPKTDNKNRIHTSVCSVVILPKFTNKLIKINNKDIKRYTFRSKGAGGQNVNKVETAIRLIHIPTNIISICQEERSQYKNYKKALNILEYKLYKINIKKKKKIIKNKRKKIISTGDRSIKIRTYNFPNNKIIDHRLKKTFYNLNYILEGNLNKILNYFK</sequence>
<dbReference type="InterPro" id="IPR045853">
    <property type="entry name" value="Pep_chain_release_fac_I_sf"/>
</dbReference>
<dbReference type="InterPro" id="IPR000352">
    <property type="entry name" value="Pep_chain_release_fac_I"/>
</dbReference>
<dbReference type="Gene3D" id="3.30.70.1660">
    <property type="match status" value="1"/>
</dbReference>
<dbReference type="SMART" id="SM00937">
    <property type="entry name" value="PCRF"/>
    <property type="match status" value="1"/>
</dbReference>
<dbReference type="PROSITE" id="PS00745">
    <property type="entry name" value="RF_PROK_I"/>
    <property type="match status" value="1"/>
</dbReference>
<dbReference type="GO" id="GO:0003747">
    <property type="term" value="F:translation release factor activity"/>
    <property type="evidence" value="ECO:0007669"/>
    <property type="project" value="InterPro"/>
</dbReference>